<keyword evidence="2" id="KW-1185">Reference proteome</keyword>
<organism evidence="1 2">
    <name type="scientific">Cuscuta campestris</name>
    <dbReference type="NCBI Taxonomy" id="132261"/>
    <lineage>
        <taxon>Eukaryota</taxon>
        <taxon>Viridiplantae</taxon>
        <taxon>Streptophyta</taxon>
        <taxon>Embryophyta</taxon>
        <taxon>Tracheophyta</taxon>
        <taxon>Spermatophyta</taxon>
        <taxon>Magnoliopsida</taxon>
        <taxon>eudicotyledons</taxon>
        <taxon>Gunneridae</taxon>
        <taxon>Pentapetalae</taxon>
        <taxon>asterids</taxon>
        <taxon>lamiids</taxon>
        <taxon>Solanales</taxon>
        <taxon>Convolvulaceae</taxon>
        <taxon>Cuscuteae</taxon>
        <taxon>Cuscuta</taxon>
        <taxon>Cuscuta subgen. Grammica</taxon>
        <taxon>Cuscuta sect. Cleistogrammica</taxon>
    </lineage>
</organism>
<name>A0A484NRC2_9ASTE</name>
<dbReference type="Proteomes" id="UP000595140">
    <property type="component" value="Unassembled WGS sequence"/>
</dbReference>
<dbReference type="AlphaFoldDB" id="A0A484NRC2"/>
<protein>
    <submittedName>
        <fullName evidence="1">Uncharacterized protein</fullName>
    </submittedName>
</protein>
<accession>A0A484NRC2</accession>
<sequence length="139" mass="15359">MPLHVLWGQGFMLDKAHFVHLGNNLVLPTYSLVCYNVQQGCQYPLVDLVREELLPLSLPFPYLELVDVGGGELALLYTDYDDFGTHSCGYYCCRFTVNLDRASAGLDCCSVISTRCIGPKLTFRGALALCVPSNALQFS</sequence>
<evidence type="ECO:0000313" key="2">
    <source>
        <dbReference type="Proteomes" id="UP000595140"/>
    </source>
</evidence>
<proteinExistence type="predicted"/>
<evidence type="ECO:0000313" key="1">
    <source>
        <dbReference type="EMBL" id="VFR02515.1"/>
    </source>
</evidence>
<dbReference type="EMBL" id="OOIL02006828">
    <property type="protein sequence ID" value="VFR02515.1"/>
    <property type="molecule type" value="Genomic_DNA"/>
</dbReference>
<reference evidence="1 2" key="1">
    <citation type="submission" date="2018-04" db="EMBL/GenBank/DDBJ databases">
        <authorList>
            <person name="Vogel A."/>
        </authorList>
    </citation>
    <scope>NUCLEOTIDE SEQUENCE [LARGE SCALE GENOMIC DNA]</scope>
</reference>
<gene>
    <name evidence="1" type="ORF">CCAM_LOCUS44290</name>
</gene>